<evidence type="ECO:0000259" key="1">
    <source>
        <dbReference type="Pfam" id="PF06904"/>
    </source>
</evidence>
<comment type="caution">
    <text evidence="2">The sequence shown here is derived from an EMBL/GenBank/DDBJ whole genome shotgun (WGS) entry which is preliminary data.</text>
</comment>
<dbReference type="Pfam" id="PF06904">
    <property type="entry name" value="Extensin-like_C"/>
    <property type="match status" value="1"/>
</dbReference>
<evidence type="ECO:0000313" key="3">
    <source>
        <dbReference type="Proteomes" id="UP000722336"/>
    </source>
</evidence>
<evidence type="ECO:0000313" key="2">
    <source>
        <dbReference type="EMBL" id="MBV7257161.1"/>
    </source>
</evidence>
<protein>
    <submittedName>
        <fullName evidence="2">Extensin family protein</fullName>
    </submittedName>
</protein>
<dbReference type="InterPro" id="IPR009683">
    <property type="entry name" value="Extensin-like_C"/>
</dbReference>
<name>A0ABS6SGZ4_9SPHN</name>
<dbReference type="Proteomes" id="UP000722336">
    <property type="component" value="Unassembled WGS sequence"/>
</dbReference>
<feature type="domain" description="Extensin-like C-terminal" evidence="1">
    <location>
        <begin position="61"/>
        <end position="233"/>
    </location>
</feature>
<reference evidence="2 3" key="1">
    <citation type="submission" date="2021-04" db="EMBL/GenBank/DDBJ databases">
        <authorList>
            <person name="Pira H."/>
            <person name="Risdian C."/>
            <person name="Wink J."/>
        </authorList>
    </citation>
    <scope>NUCLEOTIDE SEQUENCE [LARGE SCALE GENOMIC DNA]</scope>
    <source>
        <strain evidence="2 3">WHA3</strain>
    </source>
</reference>
<dbReference type="RefSeq" id="WP_218445990.1">
    <property type="nucleotide sequence ID" value="NZ_JAGSPA010000003.1"/>
</dbReference>
<accession>A0ABS6SGZ4</accession>
<organism evidence="2 3">
    <name type="scientific">Pacificimonas pallii</name>
    <dbReference type="NCBI Taxonomy" id="2827236"/>
    <lineage>
        <taxon>Bacteria</taxon>
        <taxon>Pseudomonadati</taxon>
        <taxon>Pseudomonadota</taxon>
        <taxon>Alphaproteobacteria</taxon>
        <taxon>Sphingomonadales</taxon>
        <taxon>Sphingosinicellaceae</taxon>
        <taxon>Pacificimonas</taxon>
    </lineage>
</organism>
<keyword evidence="3" id="KW-1185">Reference proteome</keyword>
<proteinExistence type="predicted"/>
<dbReference type="EMBL" id="JAGSPA010000003">
    <property type="protein sequence ID" value="MBV7257161.1"/>
    <property type="molecule type" value="Genomic_DNA"/>
</dbReference>
<gene>
    <name evidence="2" type="ORF">KCG44_10245</name>
</gene>
<sequence>MTKLLTALTLLAGIIFAGWQARLYAEREFPQELPWTPLVLEQPVGAATKFKIAQLSGDKPACLALFEGSTLSITALDDRDTAPNCGFVDAVALGQMSASYTPGTVRLACPLAAALAIWEVNALQPTAERTLGSRIVGIDHYGTYSCRRMYGASTGRWSKHATAEAIDIAGFRTADGRRITLARDWGTDSDAGAFLEAIRTEGCDIVGTVLGPDYNAAHADHFHLQAGAIGTCR</sequence>